<evidence type="ECO:0000259" key="6">
    <source>
        <dbReference type="Pfam" id="PF04335"/>
    </source>
</evidence>
<protein>
    <submittedName>
        <fullName evidence="7">Conjugal transfer protein</fullName>
    </submittedName>
</protein>
<gene>
    <name evidence="7" type="ORF">PITCH_A1370005</name>
</gene>
<dbReference type="GO" id="GO:0016020">
    <property type="term" value="C:membrane"/>
    <property type="evidence" value="ECO:0007669"/>
    <property type="project" value="UniProtKB-SubCell"/>
</dbReference>
<evidence type="ECO:0000256" key="4">
    <source>
        <dbReference type="ARBA" id="ARBA00023136"/>
    </source>
</evidence>
<reference evidence="7" key="1">
    <citation type="submission" date="2018-01" db="EMBL/GenBank/DDBJ databases">
        <authorList>
            <person name="Regsiter A."/>
            <person name="William W."/>
        </authorList>
    </citation>
    <scope>NUCLEOTIDE SEQUENCE</scope>
    <source>
        <strain evidence="7">TRIP AH-1</strain>
    </source>
</reference>
<proteinExistence type="predicted"/>
<dbReference type="InterPro" id="IPR007430">
    <property type="entry name" value="VirB8"/>
</dbReference>
<dbReference type="InterPro" id="IPR035658">
    <property type="entry name" value="TrbF"/>
</dbReference>
<evidence type="ECO:0000256" key="3">
    <source>
        <dbReference type="ARBA" id="ARBA00022989"/>
    </source>
</evidence>
<accession>A0A445MSK2</accession>
<evidence type="ECO:0000256" key="5">
    <source>
        <dbReference type="SAM" id="Phobius"/>
    </source>
</evidence>
<keyword evidence="4 5" id="KW-0472">Membrane</keyword>
<dbReference type="EMBL" id="OJIN01000043">
    <property type="protein sequence ID" value="SPD72438.1"/>
    <property type="molecule type" value="Genomic_DNA"/>
</dbReference>
<keyword evidence="2 5" id="KW-0812">Transmembrane</keyword>
<evidence type="ECO:0000313" key="7">
    <source>
        <dbReference type="EMBL" id="SPD72438.1"/>
    </source>
</evidence>
<dbReference type="Pfam" id="PF04335">
    <property type="entry name" value="VirB8"/>
    <property type="match status" value="1"/>
</dbReference>
<comment type="subcellular location">
    <subcellularLocation>
        <location evidence="1">Membrane</location>
        <topology evidence="1">Single-pass membrane protein</topology>
    </subcellularLocation>
</comment>
<name>A0A445MSK2_9BACT</name>
<dbReference type="NCBIfam" id="NF010446">
    <property type="entry name" value="PRK13872.1"/>
    <property type="match status" value="1"/>
</dbReference>
<dbReference type="Gene3D" id="3.10.450.230">
    <property type="entry name" value="VirB8 protein"/>
    <property type="match status" value="1"/>
</dbReference>
<evidence type="ECO:0000256" key="2">
    <source>
        <dbReference type="ARBA" id="ARBA00022692"/>
    </source>
</evidence>
<feature type="domain" description="Bacterial virulence protein VirB8" evidence="6">
    <location>
        <begin position="20"/>
        <end position="227"/>
    </location>
</feature>
<dbReference type="SUPFAM" id="SSF54427">
    <property type="entry name" value="NTF2-like"/>
    <property type="match status" value="1"/>
</dbReference>
<dbReference type="InterPro" id="IPR032710">
    <property type="entry name" value="NTF2-like_dom_sf"/>
</dbReference>
<organism evidence="7">
    <name type="scientific">uncultured Desulfobacterium sp</name>
    <dbReference type="NCBI Taxonomy" id="201089"/>
    <lineage>
        <taxon>Bacteria</taxon>
        <taxon>Pseudomonadati</taxon>
        <taxon>Thermodesulfobacteriota</taxon>
        <taxon>Desulfobacteria</taxon>
        <taxon>Desulfobacterales</taxon>
        <taxon>Desulfobacteriaceae</taxon>
        <taxon>Desulfobacterium</taxon>
        <taxon>environmental samples</taxon>
    </lineage>
</organism>
<evidence type="ECO:0000256" key="1">
    <source>
        <dbReference type="ARBA" id="ARBA00004167"/>
    </source>
</evidence>
<keyword evidence="3 5" id="KW-1133">Transmembrane helix</keyword>
<feature type="transmembrane region" description="Helical" evidence="5">
    <location>
        <begin position="41"/>
        <end position="61"/>
    </location>
</feature>
<sequence>MEAKTKKWKPSAPLSTPYQRAAQEWDNRMGNAVIQAKNWRLAFFSLLVFIVFPLIFGSMYLGAQPKAVPYVVDVEPDGSAIYRGPVAKLWENYRPEKTAIVYQLHRFLEDTRNVSSDMAVVKKNWFDAYKLVTPKSSSTLSAYANQNDPFARSLVQRVSIEITATVPLSADSWQVDWKETIWGPKGNVITTEYWRSNFKVCLVKPQSEDQLKKNPLGIYIDEFNWAKISR</sequence>
<dbReference type="CDD" id="cd16425">
    <property type="entry name" value="TrbF"/>
    <property type="match status" value="1"/>
</dbReference>
<dbReference type="AlphaFoldDB" id="A0A445MSK2"/>